<keyword evidence="3" id="KW-1185">Reference proteome</keyword>
<organism evidence="2 3">
    <name type="scientific">Torulaspora delbrueckii</name>
    <name type="common">Yeast</name>
    <name type="synonym">Candida colliculosa</name>
    <dbReference type="NCBI Taxonomy" id="4950"/>
    <lineage>
        <taxon>Eukaryota</taxon>
        <taxon>Fungi</taxon>
        <taxon>Dikarya</taxon>
        <taxon>Ascomycota</taxon>
        <taxon>Saccharomycotina</taxon>
        <taxon>Saccharomycetes</taxon>
        <taxon>Saccharomycetales</taxon>
        <taxon>Saccharomycetaceae</taxon>
        <taxon>Torulaspora</taxon>
    </lineage>
</organism>
<dbReference type="InterPro" id="IPR019021">
    <property type="entry name" value="Mms22"/>
</dbReference>
<evidence type="ECO:0008006" key="4">
    <source>
        <dbReference type="Google" id="ProtNLM"/>
    </source>
</evidence>
<dbReference type="Pfam" id="PF09462">
    <property type="entry name" value="Mus7"/>
    <property type="match status" value="1"/>
</dbReference>
<dbReference type="FunCoup" id="G8ZTF6">
    <property type="interactions" value="582"/>
</dbReference>
<dbReference type="HOGENOM" id="CLU_251473_0_0_1"/>
<dbReference type="GO" id="GO:0000724">
    <property type="term" value="P:double-strand break repair via homologous recombination"/>
    <property type="evidence" value="ECO:0007669"/>
    <property type="project" value="TreeGrafter"/>
</dbReference>
<name>G8ZTF6_TORDE</name>
<dbReference type="PANTHER" id="PTHR28122">
    <property type="entry name" value="E3 UBIQUITIN-PROTEIN LIGASE SUBSTRATE RECEPTOR MMS22"/>
    <property type="match status" value="1"/>
</dbReference>
<dbReference type="OrthoDB" id="4068315at2759"/>
<sequence>MNSNGSSSSVVGDSETEDEGLGFFCPHEVVRLASVTPAEPDPMTQGSDLQVERLSGYVESSLATRRRNFRQRTAIQKLPYSLDRIRHKQLLQGIDVSSFDAVSENITLPERKTSFIERKAGHELIERDKQAEELSGSNTNVYHRESGSPLEYKAHKLHESDDEADSWTEDVVESENESEDTTERQHILFRGRKIDIERGYRGILPRIAWEKAMKKNGAISRVKKRSIPDDRKGLAKRKPVDVRRTNQDQDLLNDLIVADDDLGEKDFPTSNYQSALPDEHFRDLSELERMSAYYRNKYHDDSSSESSIEEYNFFDEAEEVNLARKYEKQTLDDLETKFVTQAEEIDLRYLSDDQDGAIETDEGAIKAMLMKQTIVANGKKPKASTQRSRTRCRYRYGESAKRRPKTVAKPIRKYIRKTAEQNHESAVKPWSDKVRNHSQTVDPHYDIKERQKKLVAKSVKNAHFGIFPERHSELNRAVNTFTTVVEGVSRNYALSALQKQESDEAEMVEGLQADQKPKVHLCFRAIDALLLGKSFEPPDVVKLQISNKQFTLSRFHGGEICQSMSDAFEHIIKTGITNTELVELSESLTAFLLHLNMKSVYGSISDFHRNFRNRVNLSRQNAKPIHFFQIAVCQFMLLEITKYADLSKSFKLEIETEIIDHVVSFFKLLSVCYKSMLKLDLDYLHQACDIIAIVVRILDGVETLWKRVEKEKLSCCVAKILVDIFPTGKSRWSLLEANGSYDSMLQALSFVHYCMQKCQWQITNEVILLFDRVFKKRRFEDFAEEIEVSNANRVAYPRTESSKCQTVFNSYLHLLRSNEVTNVLVERIVPMSEIASSDSISVLINRLNLLIALAERSDLNSEKRLEELVRPVVQNNYLATKDTGSLKLVTESVLNGVLCLFDIHCQKKSPFRASILVSIYKSLVLKHDELKGIWSRFLEHLVQSRDFSERFSSVFLKTMYPCFLSMCQHQKQAKERLLLLTIYLRNLKTVGAQWVQANLFQAVKGVVHESSKWIDHYCTIGKFLVDHNIMTWWSFFVYNNVNNTPPARILFNYQVAQLCDRQSFDLIKRSLFETAVESFFQDKSALFVMFVTTLIDREKGHKASFKITSIVDSCLNLLQPFVSTLINLSYGDLILRLVSDIRLLYHDKQIGFALATRLTNVFNLHFVDQVKDCYDFLLMKRDLGISDKEADKSSFRDAFKQLDSTLSQACYVERGLIQATFSAAEISEYLEKVKSLFTFSVLTNPFHFVVSLIDANLRGDATNRPIKIRIVALYLRLVNEILLASYGQVSPDAFLEQCRLFRIICERLPLAELASVSDERSYAYESIRFQIIVLKIAQGFLEENLLLAHSKEFLRSFSIPNELEATQLSEKLDVIVRETAGQTLRVDSDCPQPDYEGLRSLIELKESRSSFVT</sequence>
<dbReference type="RefSeq" id="XP_003681111.1">
    <property type="nucleotide sequence ID" value="XM_003681063.1"/>
</dbReference>
<evidence type="ECO:0000313" key="3">
    <source>
        <dbReference type="Proteomes" id="UP000005627"/>
    </source>
</evidence>
<dbReference type="GO" id="GO:0035361">
    <property type="term" value="C:Cul8-RING ubiquitin ligase complex"/>
    <property type="evidence" value="ECO:0007669"/>
    <property type="project" value="EnsemblFungi"/>
</dbReference>
<dbReference type="InParanoid" id="G8ZTF6"/>
<dbReference type="GO" id="GO:0031297">
    <property type="term" value="P:replication fork processing"/>
    <property type="evidence" value="ECO:0007669"/>
    <property type="project" value="EnsemblFungi"/>
</dbReference>
<dbReference type="Proteomes" id="UP000005627">
    <property type="component" value="Chromosome 4"/>
</dbReference>
<dbReference type="GO" id="GO:0045144">
    <property type="term" value="P:meiotic sister chromatid segregation"/>
    <property type="evidence" value="ECO:0007669"/>
    <property type="project" value="EnsemblFungi"/>
</dbReference>
<protein>
    <recommendedName>
        <fullName evidence="4">Methyl methanesulfonate-sensitivity protein 22</fullName>
    </recommendedName>
</protein>
<dbReference type="GO" id="GO:0005634">
    <property type="term" value="C:nucleus"/>
    <property type="evidence" value="ECO:0007669"/>
    <property type="project" value="EnsemblFungi"/>
</dbReference>
<reference evidence="2 3" key="1">
    <citation type="journal article" date="2011" name="Proc. Natl. Acad. Sci. U.S.A.">
        <title>Evolutionary erosion of yeast sex chromosomes by mating-type switching accidents.</title>
        <authorList>
            <person name="Gordon J.L."/>
            <person name="Armisen D."/>
            <person name="Proux-Wera E."/>
            <person name="Oheigeartaigh S.S."/>
            <person name="Byrne K.P."/>
            <person name="Wolfe K.H."/>
        </authorList>
    </citation>
    <scope>NUCLEOTIDE SEQUENCE [LARGE SCALE GENOMIC DNA]</scope>
    <source>
        <strain evidence="3">ATCC 10662 / CBS 1146 / NBRC 0425 / NCYC 2629 / NRRL Y-866</strain>
    </source>
</reference>
<dbReference type="EMBL" id="HE616745">
    <property type="protein sequence ID" value="CCE91900.1"/>
    <property type="molecule type" value="Genomic_DNA"/>
</dbReference>
<evidence type="ECO:0000256" key="1">
    <source>
        <dbReference type="SAM" id="MobiDB-lite"/>
    </source>
</evidence>
<proteinExistence type="predicted"/>
<dbReference type="PANTHER" id="PTHR28122:SF1">
    <property type="entry name" value="E3 UBIQUITIN-PROTEIN LIGASE SUBSTRATE RECEPTOR MMS22"/>
    <property type="match status" value="1"/>
</dbReference>
<dbReference type="KEGG" id="tdl:TDEL_0D03160"/>
<gene>
    <name evidence="2" type="primary">TDEL0D03160</name>
    <name evidence="2" type="ORF">TDEL_0D03160</name>
</gene>
<dbReference type="GeneID" id="11502334"/>
<feature type="compositionally biased region" description="Acidic residues" evidence="1">
    <location>
        <begin position="160"/>
        <end position="180"/>
    </location>
</feature>
<accession>G8ZTF6</accession>
<feature type="region of interest" description="Disordered" evidence="1">
    <location>
        <begin position="157"/>
        <end position="183"/>
    </location>
</feature>
<dbReference type="eggNOG" id="ENOG502R0S3">
    <property type="taxonomic scope" value="Eukaryota"/>
</dbReference>
<dbReference type="STRING" id="1076872.G8ZTF6"/>
<evidence type="ECO:0000313" key="2">
    <source>
        <dbReference type="EMBL" id="CCE91900.1"/>
    </source>
</evidence>